<dbReference type="RefSeq" id="WP_205354971.1">
    <property type="nucleotide sequence ID" value="NZ_JADKYB010000001.1"/>
</dbReference>
<keyword evidence="2" id="KW-0560">Oxidoreductase</keyword>
<accession>A0ABS2TIB5</accession>
<dbReference type="Pfam" id="PF00107">
    <property type="entry name" value="ADH_zinc_N"/>
    <property type="match status" value="1"/>
</dbReference>
<comment type="caution">
    <text evidence="4">The sequence shown here is derived from an EMBL/GenBank/DDBJ whole genome shotgun (WGS) entry which is preliminary data.</text>
</comment>
<dbReference type="InterPro" id="IPR002364">
    <property type="entry name" value="Quin_OxRdtase/zeta-crystal_CS"/>
</dbReference>
<feature type="domain" description="Enoyl reductase (ER)" evidence="3">
    <location>
        <begin position="10"/>
        <end position="320"/>
    </location>
</feature>
<dbReference type="EMBL" id="JADKYB010000001">
    <property type="protein sequence ID" value="MBM9503087.1"/>
    <property type="molecule type" value="Genomic_DNA"/>
</dbReference>
<organism evidence="4 5">
    <name type="scientific">Actinacidiphila acididurans</name>
    <dbReference type="NCBI Taxonomy" id="2784346"/>
    <lineage>
        <taxon>Bacteria</taxon>
        <taxon>Bacillati</taxon>
        <taxon>Actinomycetota</taxon>
        <taxon>Actinomycetes</taxon>
        <taxon>Kitasatosporales</taxon>
        <taxon>Streptomycetaceae</taxon>
        <taxon>Actinacidiphila</taxon>
    </lineage>
</organism>
<dbReference type="SUPFAM" id="SSF50129">
    <property type="entry name" value="GroES-like"/>
    <property type="match status" value="1"/>
</dbReference>
<dbReference type="SUPFAM" id="SSF51735">
    <property type="entry name" value="NAD(P)-binding Rossmann-fold domains"/>
    <property type="match status" value="1"/>
</dbReference>
<keyword evidence="5" id="KW-1185">Reference proteome</keyword>
<dbReference type="PANTHER" id="PTHR48106:SF13">
    <property type="entry name" value="QUINONE OXIDOREDUCTASE-RELATED"/>
    <property type="match status" value="1"/>
</dbReference>
<sequence length="322" mass="33909">MRRIELDHTGGPDVLTLVERETPVPGPGELLVRIAAAGVNYLDVDHRRGSFPVELPYALGGEAAGTVTAVGDGVRQYAPGDRIAWFGLSGSYADEAIVPAASAVAVPDDITDETAAAAMLQGVTAHYLACSTWPVRPGQTALVHAAAGGVGQLLTQIIKLRGGRVIATVSTEEKAAIARANGSDHVINYSTADFAAATLELLGGRGVDVVYDGVGKDTFAGGLQVLRPRGMLIQYGTSSGPVPPFNLMELNTNGSLFVTNPNPPSYLQTPDEFAGRVKDLFTWISTGELEVSIGARYPLEQVARAHDDLQNRRTTGKLLLIP</sequence>
<gene>
    <name evidence="4" type="ORF">ITX44_00780</name>
</gene>
<dbReference type="SMART" id="SM00829">
    <property type="entry name" value="PKS_ER"/>
    <property type="match status" value="1"/>
</dbReference>
<reference evidence="4 5" key="1">
    <citation type="submission" date="2021-01" db="EMBL/GenBank/DDBJ databases">
        <title>Streptomyces acididurans sp. nov., isolated from a peat swamp forest soil.</title>
        <authorList>
            <person name="Chantavorakit T."/>
            <person name="Duangmal K."/>
        </authorList>
    </citation>
    <scope>NUCLEOTIDE SEQUENCE [LARGE SCALE GENOMIC DNA]</scope>
    <source>
        <strain evidence="4 5">KK5PA1</strain>
    </source>
</reference>
<protein>
    <submittedName>
        <fullName evidence="4">Quinone oxidoreductase</fullName>
    </submittedName>
</protein>
<dbReference type="InterPro" id="IPR011032">
    <property type="entry name" value="GroES-like_sf"/>
</dbReference>
<dbReference type="InterPro" id="IPR047618">
    <property type="entry name" value="QOR-like"/>
</dbReference>
<dbReference type="InterPro" id="IPR013154">
    <property type="entry name" value="ADH-like_N"/>
</dbReference>
<evidence type="ECO:0000313" key="5">
    <source>
        <dbReference type="Proteomes" id="UP000749040"/>
    </source>
</evidence>
<dbReference type="PANTHER" id="PTHR48106">
    <property type="entry name" value="QUINONE OXIDOREDUCTASE PIG3-RELATED"/>
    <property type="match status" value="1"/>
</dbReference>
<dbReference type="Proteomes" id="UP000749040">
    <property type="component" value="Unassembled WGS sequence"/>
</dbReference>
<dbReference type="Gene3D" id="3.40.50.720">
    <property type="entry name" value="NAD(P)-binding Rossmann-like Domain"/>
    <property type="match status" value="1"/>
</dbReference>
<dbReference type="InterPro" id="IPR036291">
    <property type="entry name" value="NAD(P)-bd_dom_sf"/>
</dbReference>
<evidence type="ECO:0000256" key="1">
    <source>
        <dbReference type="ARBA" id="ARBA00022857"/>
    </source>
</evidence>
<evidence type="ECO:0000313" key="4">
    <source>
        <dbReference type="EMBL" id="MBM9503087.1"/>
    </source>
</evidence>
<evidence type="ECO:0000256" key="2">
    <source>
        <dbReference type="ARBA" id="ARBA00023002"/>
    </source>
</evidence>
<dbReference type="InterPro" id="IPR013149">
    <property type="entry name" value="ADH-like_C"/>
</dbReference>
<dbReference type="PROSITE" id="PS01162">
    <property type="entry name" value="QOR_ZETA_CRYSTAL"/>
    <property type="match status" value="1"/>
</dbReference>
<name>A0ABS2TIB5_9ACTN</name>
<dbReference type="Gene3D" id="3.90.180.10">
    <property type="entry name" value="Medium-chain alcohol dehydrogenases, catalytic domain"/>
    <property type="match status" value="1"/>
</dbReference>
<dbReference type="Pfam" id="PF08240">
    <property type="entry name" value="ADH_N"/>
    <property type="match status" value="1"/>
</dbReference>
<dbReference type="CDD" id="cd05286">
    <property type="entry name" value="QOR2"/>
    <property type="match status" value="1"/>
</dbReference>
<keyword evidence="1" id="KW-0521">NADP</keyword>
<dbReference type="InterPro" id="IPR020843">
    <property type="entry name" value="ER"/>
</dbReference>
<proteinExistence type="predicted"/>
<evidence type="ECO:0000259" key="3">
    <source>
        <dbReference type="SMART" id="SM00829"/>
    </source>
</evidence>